<evidence type="ECO:0000313" key="2">
    <source>
        <dbReference type="Proteomes" id="UP000814140"/>
    </source>
</evidence>
<reference evidence="1" key="1">
    <citation type="submission" date="2021-03" db="EMBL/GenBank/DDBJ databases">
        <authorList>
            <consortium name="DOE Joint Genome Institute"/>
            <person name="Ahrendt S."/>
            <person name="Looney B.P."/>
            <person name="Miyauchi S."/>
            <person name="Morin E."/>
            <person name="Drula E."/>
            <person name="Courty P.E."/>
            <person name="Chicoki N."/>
            <person name="Fauchery L."/>
            <person name="Kohler A."/>
            <person name="Kuo A."/>
            <person name="Labutti K."/>
            <person name="Pangilinan J."/>
            <person name="Lipzen A."/>
            <person name="Riley R."/>
            <person name="Andreopoulos W."/>
            <person name="He G."/>
            <person name="Johnson J."/>
            <person name="Barry K.W."/>
            <person name="Grigoriev I.V."/>
            <person name="Nagy L."/>
            <person name="Hibbett D."/>
            <person name="Henrissat B."/>
            <person name="Matheny P.B."/>
            <person name="Labbe J."/>
            <person name="Martin F."/>
        </authorList>
    </citation>
    <scope>NUCLEOTIDE SEQUENCE</scope>
    <source>
        <strain evidence="1">HHB10654</strain>
    </source>
</reference>
<sequence length="487" mass="54896">MRSYMLPTPPGPIRLPFIGSLLSIPKHTPWKDYAEWSRRENSDLVAIQAFGQLSIIVNTKKAVRELYDGRSSVYADRPQLMMNTLLGWDFATSLMPYSNEWRTQRKIFHQSLNSRAVPVHHQIQLEKVELLMKWIYDDPQEFSLHIRRYSASIAMLIAYDYNIEPHDDHFIKISEEAVNMISNTVSPVGIAVNAIPALRHLPDWFPGAGFKKDAKRCDALTAEMQDAPLEYVKRSMAEGTARPSVASAQIELNNAQAGGAAGEKELKRALGTFYAGTDGALTVSALRTGLLALVLHPDVQQRARAELDQVVGRDRLPTFEDQPFLPYITAICRETLRWQVVLPLSLAHSPTQDDVYAGMFIPKGAVIAMAILHNPEDYPDPESFKPERFLTTKGALNQDEVQVAFGLGRRNCVGMHLANSTIWIMMASLLATFDITKAKDEYGNEIPVDIAYTDSVLSTSLPYRCSFRPRDREAEELLRRIDRENHN</sequence>
<comment type="caution">
    <text evidence="1">The sequence shown here is derived from an EMBL/GenBank/DDBJ whole genome shotgun (WGS) entry which is preliminary data.</text>
</comment>
<organism evidence="1 2">
    <name type="scientific">Artomyces pyxidatus</name>
    <dbReference type="NCBI Taxonomy" id="48021"/>
    <lineage>
        <taxon>Eukaryota</taxon>
        <taxon>Fungi</taxon>
        <taxon>Dikarya</taxon>
        <taxon>Basidiomycota</taxon>
        <taxon>Agaricomycotina</taxon>
        <taxon>Agaricomycetes</taxon>
        <taxon>Russulales</taxon>
        <taxon>Auriscalpiaceae</taxon>
        <taxon>Artomyces</taxon>
    </lineage>
</organism>
<proteinExistence type="predicted"/>
<reference evidence="1" key="2">
    <citation type="journal article" date="2022" name="New Phytol.">
        <title>Evolutionary transition to the ectomycorrhizal habit in the genomes of a hyperdiverse lineage of mushroom-forming fungi.</title>
        <authorList>
            <person name="Looney B."/>
            <person name="Miyauchi S."/>
            <person name="Morin E."/>
            <person name="Drula E."/>
            <person name="Courty P.E."/>
            <person name="Kohler A."/>
            <person name="Kuo A."/>
            <person name="LaButti K."/>
            <person name="Pangilinan J."/>
            <person name="Lipzen A."/>
            <person name="Riley R."/>
            <person name="Andreopoulos W."/>
            <person name="He G."/>
            <person name="Johnson J."/>
            <person name="Nolan M."/>
            <person name="Tritt A."/>
            <person name="Barry K.W."/>
            <person name="Grigoriev I.V."/>
            <person name="Nagy L.G."/>
            <person name="Hibbett D."/>
            <person name="Henrissat B."/>
            <person name="Matheny P.B."/>
            <person name="Labbe J."/>
            <person name="Martin F.M."/>
        </authorList>
    </citation>
    <scope>NUCLEOTIDE SEQUENCE</scope>
    <source>
        <strain evidence="1">HHB10654</strain>
    </source>
</reference>
<accession>A0ACB8T6J7</accession>
<gene>
    <name evidence="1" type="ORF">BV25DRAFT_1801353</name>
</gene>
<dbReference type="Proteomes" id="UP000814140">
    <property type="component" value="Unassembled WGS sequence"/>
</dbReference>
<evidence type="ECO:0000313" key="1">
    <source>
        <dbReference type="EMBL" id="KAI0064158.1"/>
    </source>
</evidence>
<keyword evidence="2" id="KW-1185">Reference proteome</keyword>
<dbReference type="EMBL" id="MU277200">
    <property type="protein sequence ID" value="KAI0064158.1"/>
    <property type="molecule type" value="Genomic_DNA"/>
</dbReference>
<protein>
    <submittedName>
        <fullName evidence="1">Cytochrome P450</fullName>
    </submittedName>
</protein>
<name>A0ACB8T6J7_9AGAM</name>